<evidence type="ECO:0000256" key="2">
    <source>
        <dbReference type="ARBA" id="ARBA00004651"/>
    </source>
</evidence>
<name>A0A318IRF7_9BURK</name>
<keyword evidence="14" id="KW-0843">Virulence</keyword>
<dbReference type="SMART" id="SM00387">
    <property type="entry name" value="HATPase_c"/>
    <property type="match status" value="1"/>
</dbReference>
<dbReference type="GO" id="GO:0000155">
    <property type="term" value="F:phosphorelay sensor kinase activity"/>
    <property type="evidence" value="ECO:0007669"/>
    <property type="project" value="InterPro"/>
</dbReference>
<dbReference type="OrthoDB" id="5468482at2"/>
<dbReference type="GO" id="GO:0005524">
    <property type="term" value="F:ATP binding"/>
    <property type="evidence" value="ECO:0007669"/>
    <property type="project" value="UniProtKB-KW"/>
</dbReference>
<evidence type="ECO:0000256" key="19">
    <source>
        <dbReference type="ARBA" id="ARBA00070152"/>
    </source>
</evidence>
<dbReference type="CDD" id="cd00082">
    <property type="entry name" value="HisKA"/>
    <property type="match status" value="1"/>
</dbReference>
<dbReference type="Proteomes" id="UP000247792">
    <property type="component" value="Unassembled WGS sequence"/>
</dbReference>
<dbReference type="SUPFAM" id="SSF55785">
    <property type="entry name" value="PYP-like sensor domain (PAS domain)"/>
    <property type="match status" value="1"/>
</dbReference>
<organism evidence="27 28">
    <name type="scientific">Undibacterium pigrum</name>
    <dbReference type="NCBI Taxonomy" id="401470"/>
    <lineage>
        <taxon>Bacteria</taxon>
        <taxon>Pseudomonadati</taxon>
        <taxon>Pseudomonadota</taxon>
        <taxon>Betaproteobacteria</taxon>
        <taxon>Burkholderiales</taxon>
        <taxon>Oxalobacteraceae</taxon>
        <taxon>Undibacterium</taxon>
    </lineage>
</organism>
<evidence type="ECO:0000256" key="1">
    <source>
        <dbReference type="ARBA" id="ARBA00000085"/>
    </source>
</evidence>
<feature type="domain" description="Histidine kinase" evidence="23">
    <location>
        <begin position="463"/>
        <end position="684"/>
    </location>
</feature>
<dbReference type="CDD" id="cd12914">
    <property type="entry name" value="PDC1_DGC_like"/>
    <property type="match status" value="1"/>
</dbReference>
<comment type="caution">
    <text evidence="27">The sequence shown here is derived from an EMBL/GenBank/DDBJ whole genome shotgun (WGS) entry which is preliminary data.</text>
</comment>
<keyword evidence="10" id="KW-0418">Kinase</keyword>
<dbReference type="GO" id="GO:0005886">
    <property type="term" value="C:plasma membrane"/>
    <property type="evidence" value="ECO:0007669"/>
    <property type="project" value="UniProtKB-SubCell"/>
</dbReference>
<comment type="catalytic activity">
    <reaction evidence="1">
        <text>ATP + protein L-histidine = ADP + protein N-phospho-L-histidine.</text>
        <dbReference type="EC" id="2.7.13.3"/>
    </reaction>
</comment>
<dbReference type="CDD" id="cd00130">
    <property type="entry name" value="PAS"/>
    <property type="match status" value="1"/>
</dbReference>
<keyword evidence="28" id="KW-1185">Reference proteome</keyword>
<dbReference type="InterPro" id="IPR033479">
    <property type="entry name" value="dCache_1"/>
</dbReference>
<evidence type="ECO:0000256" key="8">
    <source>
        <dbReference type="ARBA" id="ARBA00022729"/>
    </source>
</evidence>
<dbReference type="SUPFAM" id="SSF47384">
    <property type="entry name" value="Homodimeric domain of signal transducing histidine kinase"/>
    <property type="match status" value="1"/>
</dbReference>
<dbReference type="FunFam" id="1.10.287.130:FF:000002">
    <property type="entry name" value="Two-component osmosensing histidine kinase"/>
    <property type="match status" value="1"/>
</dbReference>
<dbReference type="InterPro" id="IPR036097">
    <property type="entry name" value="HisK_dim/P_sf"/>
</dbReference>
<feature type="domain" description="Response regulatory" evidence="24">
    <location>
        <begin position="700"/>
        <end position="821"/>
    </location>
</feature>
<dbReference type="InterPro" id="IPR003661">
    <property type="entry name" value="HisK_dim/P_dom"/>
</dbReference>
<dbReference type="SUPFAM" id="SSF52172">
    <property type="entry name" value="CheY-like"/>
    <property type="match status" value="2"/>
</dbReference>
<evidence type="ECO:0000259" key="24">
    <source>
        <dbReference type="PROSITE" id="PS50110"/>
    </source>
</evidence>
<keyword evidence="12 22" id="KW-1133">Transmembrane helix</keyword>
<keyword evidence="7 22" id="KW-0812">Transmembrane</keyword>
<feature type="transmembrane region" description="Helical" evidence="22">
    <location>
        <begin position="12"/>
        <end position="32"/>
    </location>
</feature>
<evidence type="ECO:0000256" key="22">
    <source>
        <dbReference type="SAM" id="Phobius"/>
    </source>
</evidence>
<dbReference type="InterPro" id="IPR005467">
    <property type="entry name" value="His_kinase_dom"/>
</dbReference>
<dbReference type="InterPro" id="IPR013655">
    <property type="entry name" value="PAS_fold_3"/>
</dbReference>
<dbReference type="InterPro" id="IPR036641">
    <property type="entry name" value="HPT_dom_sf"/>
</dbReference>
<evidence type="ECO:0000259" key="26">
    <source>
        <dbReference type="PROSITE" id="PS50894"/>
    </source>
</evidence>
<evidence type="ECO:0000256" key="13">
    <source>
        <dbReference type="ARBA" id="ARBA00023012"/>
    </source>
</evidence>
<feature type="domain" description="PAC" evidence="25">
    <location>
        <begin position="392"/>
        <end position="445"/>
    </location>
</feature>
<dbReference type="CDD" id="cd12915">
    <property type="entry name" value="PDC2_DGC_like"/>
    <property type="match status" value="1"/>
</dbReference>
<evidence type="ECO:0000256" key="10">
    <source>
        <dbReference type="ARBA" id="ARBA00022777"/>
    </source>
</evidence>
<keyword evidence="5 21" id="KW-0597">Phosphoprotein</keyword>
<dbReference type="CDD" id="cd17546">
    <property type="entry name" value="REC_hyHK_CKI1_RcsC-like"/>
    <property type="match status" value="1"/>
</dbReference>
<feature type="modified residue" description="4-aspartylphosphate" evidence="21">
    <location>
        <position position="895"/>
    </location>
</feature>
<evidence type="ECO:0000256" key="16">
    <source>
        <dbReference type="ARBA" id="ARBA00058004"/>
    </source>
</evidence>
<dbReference type="Gene3D" id="3.40.50.2300">
    <property type="match status" value="2"/>
</dbReference>
<dbReference type="Pfam" id="PF08447">
    <property type="entry name" value="PAS_3"/>
    <property type="match status" value="1"/>
</dbReference>
<evidence type="ECO:0000259" key="25">
    <source>
        <dbReference type="PROSITE" id="PS50113"/>
    </source>
</evidence>
<dbReference type="InterPro" id="IPR035965">
    <property type="entry name" value="PAS-like_dom_sf"/>
</dbReference>
<dbReference type="Pfam" id="PF01627">
    <property type="entry name" value="Hpt"/>
    <property type="match status" value="1"/>
</dbReference>
<dbReference type="AlphaFoldDB" id="A0A318IRF7"/>
<evidence type="ECO:0000256" key="4">
    <source>
        <dbReference type="ARBA" id="ARBA00022475"/>
    </source>
</evidence>
<dbReference type="RefSeq" id="WP_110257751.1">
    <property type="nucleotide sequence ID" value="NZ_QJKB01000013.1"/>
</dbReference>
<evidence type="ECO:0000256" key="9">
    <source>
        <dbReference type="ARBA" id="ARBA00022741"/>
    </source>
</evidence>
<evidence type="ECO:0000256" key="15">
    <source>
        <dbReference type="ARBA" id="ARBA00023136"/>
    </source>
</evidence>
<dbReference type="PROSITE" id="PS50110">
    <property type="entry name" value="RESPONSE_REGULATORY"/>
    <property type="match status" value="2"/>
</dbReference>
<dbReference type="InterPro" id="IPR011006">
    <property type="entry name" value="CheY-like_superfamily"/>
</dbReference>
<comment type="function">
    <text evidence="16">Member of the two-component regulatory system BvgS/BvgA. Phosphorylates BvgA via a four-step phosphorelay in response to environmental signals.</text>
</comment>
<evidence type="ECO:0000256" key="3">
    <source>
        <dbReference type="ARBA" id="ARBA00012438"/>
    </source>
</evidence>
<dbReference type="PROSITE" id="PS50113">
    <property type="entry name" value="PAC"/>
    <property type="match status" value="1"/>
</dbReference>
<dbReference type="Gene3D" id="2.10.70.100">
    <property type="match status" value="1"/>
</dbReference>
<comment type="subcellular location">
    <subcellularLocation>
        <location evidence="2">Cell membrane</location>
        <topology evidence="2">Multi-pass membrane protein</topology>
    </subcellularLocation>
</comment>
<dbReference type="InterPro" id="IPR003594">
    <property type="entry name" value="HATPase_dom"/>
</dbReference>
<dbReference type="InterPro" id="IPR004358">
    <property type="entry name" value="Sig_transdc_His_kin-like_C"/>
</dbReference>
<dbReference type="SMART" id="SM00388">
    <property type="entry name" value="HisKA"/>
    <property type="match status" value="1"/>
</dbReference>
<evidence type="ECO:0000259" key="23">
    <source>
        <dbReference type="PROSITE" id="PS50109"/>
    </source>
</evidence>
<keyword evidence="4" id="KW-1003">Cell membrane</keyword>
<evidence type="ECO:0000256" key="14">
    <source>
        <dbReference type="ARBA" id="ARBA00023026"/>
    </source>
</evidence>
<feature type="domain" description="HPt" evidence="26">
    <location>
        <begin position="997"/>
        <end position="1094"/>
    </location>
</feature>
<evidence type="ECO:0000313" key="28">
    <source>
        <dbReference type="Proteomes" id="UP000247792"/>
    </source>
</evidence>
<dbReference type="PROSITE" id="PS50109">
    <property type="entry name" value="HIS_KIN"/>
    <property type="match status" value="1"/>
</dbReference>
<keyword evidence="11" id="KW-0067">ATP-binding</keyword>
<dbReference type="Gene3D" id="3.30.450.20">
    <property type="entry name" value="PAS domain"/>
    <property type="match status" value="3"/>
</dbReference>
<dbReference type="SUPFAM" id="SSF55874">
    <property type="entry name" value="ATPase domain of HSP90 chaperone/DNA topoisomerase II/histidine kinase"/>
    <property type="match status" value="1"/>
</dbReference>
<dbReference type="Gene3D" id="1.10.287.130">
    <property type="match status" value="1"/>
</dbReference>
<evidence type="ECO:0000313" key="27">
    <source>
        <dbReference type="EMBL" id="PXX37945.1"/>
    </source>
</evidence>
<evidence type="ECO:0000256" key="12">
    <source>
        <dbReference type="ARBA" id="ARBA00022989"/>
    </source>
</evidence>
<dbReference type="Gene3D" id="1.20.120.160">
    <property type="entry name" value="HPT domain"/>
    <property type="match status" value="1"/>
</dbReference>
<feature type="modified residue" description="4-aspartylphosphate" evidence="21">
    <location>
        <position position="754"/>
    </location>
</feature>
<comment type="subunit">
    <text evidence="17">At low DSF concentrations, interacts with RpfF.</text>
</comment>
<gene>
    <name evidence="27" type="ORF">DFR42_11319</name>
</gene>
<evidence type="ECO:0000256" key="20">
    <source>
        <dbReference type="PROSITE-ProRule" id="PRU00110"/>
    </source>
</evidence>
<dbReference type="Pfam" id="PF02518">
    <property type="entry name" value="HATPase_c"/>
    <property type="match status" value="1"/>
</dbReference>
<keyword evidence="6" id="KW-0808">Transferase</keyword>
<dbReference type="Pfam" id="PF00072">
    <property type="entry name" value="Response_reg"/>
    <property type="match status" value="2"/>
</dbReference>
<dbReference type="InterPro" id="IPR008207">
    <property type="entry name" value="Sig_transdc_His_kin_Hpt_dom"/>
</dbReference>
<accession>A0A318IRF7</accession>
<dbReference type="CDD" id="cd00156">
    <property type="entry name" value="REC"/>
    <property type="match status" value="1"/>
</dbReference>
<dbReference type="EC" id="2.7.13.3" evidence="3"/>
<dbReference type="PANTHER" id="PTHR45339:SF1">
    <property type="entry name" value="HYBRID SIGNAL TRANSDUCTION HISTIDINE KINASE J"/>
    <property type="match status" value="1"/>
</dbReference>
<dbReference type="SUPFAM" id="SSF47226">
    <property type="entry name" value="Histidine-containing phosphotransfer domain, HPT domain"/>
    <property type="match status" value="1"/>
</dbReference>
<dbReference type="SUPFAM" id="SSF103190">
    <property type="entry name" value="Sensory domain-like"/>
    <property type="match status" value="1"/>
</dbReference>
<feature type="domain" description="Response regulatory" evidence="24">
    <location>
        <begin position="846"/>
        <end position="964"/>
    </location>
</feature>
<dbReference type="SMART" id="SM00448">
    <property type="entry name" value="REC"/>
    <property type="match status" value="2"/>
</dbReference>
<dbReference type="CDD" id="cd16922">
    <property type="entry name" value="HATPase_EvgS-ArcB-TorS-like"/>
    <property type="match status" value="1"/>
</dbReference>
<dbReference type="InterPro" id="IPR000700">
    <property type="entry name" value="PAS-assoc_C"/>
</dbReference>
<dbReference type="PANTHER" id="PTHR45339">
    <property type="entry name" value="HYBRID SIGNAL TRANSDUCTION HISTIDINE KINASE J"/>
    <property type="match status" value="1"/>
</dbReference>
<dbReference type="FunFam" id="3.30.565.10:FF:000010">
    <property type="entry name" value="Sensor histidine kinase RcsC"/>
    <property type="match status" value="1"/>
</dbReference>
<dbReference type="NCBIfam" id="TIGR00229">
    <property type="entry name" value="sensory_box"/>
    <property type="match status" value="1"/>
</dbReference>
<keyword evidence="9" id="KW-0547">Nucleotide-binding</keyword>
<evidence type="ECO:0000256" key="18">
    <source>
        <dbReference type="ARBA" id="ARBA00068150"/>
    </source>
</evidence>
<dbReference type="InterPro" id="IPR036890">
    <property type="entry name" value="HATPase_C_sf"/>
</dbReference>
<evidence type="ECO:0000256" key="7">
    <source>
        <dbReference type="ARBA" id="ARBA00022692"/>
    </source>
</evidence>
<dbReference type="PRINTS" id="PR00344">
    <property type="entry name" value="BCTRLSENSOR"/>
</dbReference>
<reference evidence="27 28" key="1">
    <citation type="submission" date="2018-05" db="EMBL/GenBank/DDBJ databases">
        <title>Genomic Encyclopedia of Type Strains, Phase IV (KMG-IV): sequencing the most valuable type-strain genomes for metagenomic binning, comparative biology and taxonomic classification.</title>
        <authorList>
            <person name="Goeker M."/>
        </authorList>
    </citation>
    <scope>NUCLEOTIDE SEQUENCE [LARGE SCALE GENOMIC DNA]</scope>
    <source>
        <strain evidence="27 28">DSM 19792</strain>
    </source>
</reference>
<evidence type="ECO:0000256" key="11">
    <source>
        <dbReference type="ARBA" id="ARBA00022840"/>
    </source>
</evidence>
<evidence type="ECO:0000256" key="21">
    <source>
        <dbReference type="PROSITE-ProRule" id="PRU00169"/>
    </source>
</evidence>
<sequence length="1096" mass="122440">MKTARKQFRRQLILMVVLTLLLTWSFVVYELFRSRTHYLQEANVRTYVQSQVFAEYSQSVVKRLNEILLDMRSDWNGNWAEFADVVRRRQENMQDISFQVAVIDKDGMMQFSNLSKPNEKVDLSQREHFRVHSDMPERDTLFISKPVKGKVSGKWSLQFTRPIFRQGKFDGVLVVSVSPDQFTALAKKLNVSDEGAVTVLRDSGEIMARYPAMESMLGKVVDTSFLKSSPTPGLSGNFRRVANIDGVERIYGYFRMPEHKLTFLIGESVKNVLLPYEAHRNMVLSVASVISLCAMFLFSLLFKALNAKDGVQQQLMEREAILRQSQEIGQIGSYSLDIANKTFECSDTMDAIFGLPADFEKTYANWLKMISPADRENVNVAMSDSIELRTRFSYEYKIVRPLDGRECWIQTVGEIKQGQAYQSNRMVGIVLDVTERRQHEEELLTAKEMAEAANVAKSLFLASMSHEIRTPMNGILGMTELALDTSLNREQRQYLNLIKSSADSLLTIIDDILDSSKIEAGKLVLEKVAFDLPDMLDDAVRTLVIPAEQKGLELVADTDVDSRSKLIGDPVRIRQILFNIVGNAIKFTDSGEIVVQVRQETLSGGDVQLHFKVTDTGIGIPKDKIASIFDSFSQADNSITRKYGGTGLGLSISSRLVKMMQGRIWVESELGHGSTFHFVIRLTTDGMNTLPQSIILPEGKVLIVDDSTANRQFLADSLLKMGIHPVCAETGQEALEEMQRAQHSGNAYDLVLLDAHMTGMDGFLVQKSMTECTPPLSPKVIMMVSAGIRGDADRCRMAGIELYLNKPIRLPELKDALLSAFGLQKAMVSKPSPLADSAALSAKKLSILLAEDNLINQQLAVKLLEKAGHSVKVCDNGKDAVNLIAVEKFDLVLMDIQMPVMDGIEASMAIRAHEAQFGGHLPIIAMTANVMEGDRERCLAAGMDDYLSKPIQSTKLMHSISSMFRDKLISIVETDRQEDFLQILPEFDYARALEKTDVEVLDIVGALALHNIPAQIAEIGLNLKACQLPDLQRAAHTLKGVIGYFGATPIVEYAKRIELCAKEGQLELASRHFQLLELESGKFLEHLFHKLEARKC</sequence>
<evidence type="ECO:0000256" key="5">
    <source>
        <dbReference type="ARBA" id="ARBA00022553"/>
    </source>
</evidence>
<protein>
    <recommendedName>
        <fullName evidence="18">Sensory/regulatory protein RpfC</fullName>
        <ecNumber evidence="3">2.7.13.3</ecNumber>
    </recommendedName>
    <alternativeName>
        <fullName evidence="19">Virulence sensor protein BvgS</fullName>
    </alternativeName>
</protein>
<keyword evidence="15 22" id="KW-0472">Membrane</keyword>
<keyword evidence="8" id="KW-0732">Signal</keyword>
<dbReference type="Pfam" id="PF02743">
    <property type="entry name" value="dCache_1"/>
    <property type="match status" value="1"/>
</dbReference>
<dbReference type="CDD" id="cd00088">
    <property type="entry name" value="HPT"/>
    <property type="match status" value="1"/>
</dbReference>
<dbReference type="InterPro" id="IPR001789">
    <property type="entry name" value="Sig_transdc_resp-reg_receiver"/>
</dbReference>
<dbReference type="Gene3D" id="3.30.565.10">
    <property type="entry name" value="Histidine kinase-like ATPase, C-terminal domain"/>
    <property type="match status" value="1"/>
</dbReference>
<dbReference type="InterPro" id="IPR000014">
    <property type="entry name" value="PAS"/>
</dbReference>
<feature type="modified residue" description="Phosphohistidine" evidence="20">
    <location>
        <position position="1036"/>
    </location>
</feature>
<dbReference type="EMBL" id="QJKB01000013">
    <property type="protein sequence ID" value="PXX37945.1"/>
    <property type="molecule type" value="Genomic_DNA"/>
</dbReference>
<evidence type="ECO:0000256" key="6">
    <source>
        <dbReference type="ARBA" id="ARBA00022679"/>
    </source>
</evidence>
<proteinExistence type="predicted"/>
<evidence type="ECO:0000256" key="17">
    <source>
        <dbReference type="ARBA" id="ARBA00064003"/>
    </source>
</evidence>
<keyword evidence="13" id="KW-0902">Two-component regulatory system</keyword>
<dbReference type="Pfam" id="PF00512">
    <property type="entry name" value="HisKA"/>
    <property type="match status" value="1"/>
</dbReference>
<dbReference type="InterPro" id="IPR029151">
    <property type="entry name" value="Sensor-like_sf"/>
</dbReference>
<dbReference type="PROSITE" id="PS50894">
    <property type="entry name" value="HPT"/>
    <property type="match status" value="1"/>
</dbReference>